<dbReference type="OrthoDB" id="2626688at2"/>
<keyword evidence="1" id="KW-0812">Transmembrane</keyword>
<organism evidence="2 3">
    <name type="scientific">Paenibacillus ferrarius</name>
    <dbReference type="NCBI Taxonomy" id="1469647"/>
    <lineage>
        <taxon>Bacteria</taxon>
        <taxon>Bacillati</taxon>
        <taxon>Bacillota</taxon>
        <taxon>Bacilli</taxon>
        <taxon>Bacillales</taxon>
        <taxon>Paenibacillaceae</taxon>
        <taxon>Paenibacillus</taxon>
    </lineage>
</organism>
<dbReference type="RefSeq" id="WP_079413709.1">
    <property type="nucleotide sequence ID" value="NZ_MBTG01000013.1"/>
</dbReference>
<comment type="caution">
    <text evidence="2">The sequence shown here is derived from an EMBL/GenBank/DDBJ whole genome shotgun (WGS) entry which is preliminary data.</text>
</comment>
<name>A0A1V4HK28_9BACL</name>
<keyword evidence="1" id="KW-1133">Transmembrane helix</keyword>
<evidence type="ECO:0000313" key="3">
    <source>
        <dbReference type="Proteomes" id="UP000190626"/>
    </source>
</evidence>
<accession>A0A1V4HK28</accession>
<dbReference type="Proteomes" id="UP000190626">
    <property type="component" value="Unassembled WGS sequence"/>
</dbReference>
<dbReference type="STRING" id="1469647.BC351_25185"/>
<evidence type="ECO:0000313" key="2">
    <source>
        <dbReference type="EMBL" id="OPH57167.1"/>
    </source>
</evidence>
<sequence length="94" mass="10721">MESDSDKKKEHREITYQVGWKKGKIAWNEGAADALSVKDNHAAVSSHNAEDKHLQLIWKPALSLPEWLLFPILFVLPILCFSFTLILMYGLRNG</sequence>
<reference evidence="3" key="1">
    <citation type="submission" date="2016-07" db="EMBL/GenBank/DDBJ databases">
        <authorList>
            <person name="Florea S."/>
            <person name="Webb J.S."/>
            <person name="Jaromczyk J."/>
            <person name="Schardl C.L."/>
        </authorList>
    </citation>
    <scope>NUCLEOTIDE SEQUENCE [LARGE SCALE GENOMIC DNA]</scope>
    <source>
        <strain evidence="3">CY1</strain>
    </source>
</reference>
<keyword evidence="1" id="KW-0472">Membrane</keyword>
<dbReference type="AlphaFoldDB" id="A0A1V4HK28"/>
<dbReference type="EMBL" id="MBTG01000013">
    <property type="protein sequence ID" value="OPH57167.1"/>
    <property type="molecule type" value="Genomic_DNA"/>
</dbReference>
<proteinExistence type="predicted"/>
<keyword evidence="3" id="KW-1185">Reference proteome</keyword>
<feature type="transmembrane region" description="Helical" evidence="1">
    <location>
        <begin position="68"/>
        <end position="91"/>
    </location>
</feature>
<evidence type="ECO:0000256" key="1">
    <source>
        <dbReference type="SAM" id="Phobius"/>
    </source>
</evidence>
<gene>
    <name evidence="2" type="ORF">BC351_25185</name>
</gene>
<protein>
    <submittedName>
        <fullName evidence="2">Uncharacterized protein</fullName>
    </submittedName>
</protein>